<dbReference type="RefSeq" id="WP_097280225.1">
    <property type="nucleotide sequence ID" value="NZ_OCNJ01000007.1"/>
</dbReference>
<dbReference type="CDD" id="cd01285">
    <property type="entry name" value="nucleoside_deaminase"/>
    <property type="match status" value="1"/>
</dbReference>
<accession>A0A286GQT4</accession>
<dbReference type="GO" id="GO:0008270">
    <property type="term" value="F:zinc ion binding"/>
    <property type="evidence" value="ECO:0007669"/>
    <property type="project" value="InterPro"/>
</dbReference>
<dbReference type="GO" id="GO:0047974">
    <property type="term" value="F:guanosine deaminase activity"/>
    <property type="evidence" value="ECO:0007669"/>
    <property type="project" value="TreeGrafter"/>
</dbReference>
<dbReference type="PROSITE" id="PS00903">
    <property type="entry name" value="CYT_DCMP_DEAMINASES_1"/>
    <property type="match status" value="1"/>
</dbReference>
<dbReference type="AlphaFoldDB" id="A0A286GQT4"/>
<comment type="similarity">
    <text evidence="1">Belongs to the cytidine and deoxycytidylate deaminase family.</text>
</comment>
<protein>
    <submittedName>
        <fullName evidence="6">tRNA(Arg) A34 adenosine deaminase TadA</fullName>
    </submittedName>
</protein>
<sequence length="170" mass="18620">MTAATPPATDDAEADPHRRFMHRAIELARQGMETGAGGPFGCVIVKDGVIVGEGHNEVVAGCDPTAHAEVVAIRRAARELGAFHLEGCTVYTSCEPCPMCLAALYWAHVERIFYAADKQDAATAGFDDAFLYQELPRPMEARSIPFERLLAEDSRKVFESYMALEGRIPY</sequence>
<name>A0A286GQT4_9PROT</name>
<dbReference type="InterPro" id="IPR016193">
    <property type="entry name" value="Cytidine_deaminase-like"/>
</dbReference>
<keyword evidence="4" id="KW-0862">Zinc</keyword>
<feature type="domain" description="CMP/dCMP-type deaminase" evidence="5">
    <location>
        <begin position="15"/>
        <end position="139"/>
    </location>
</feature>
<dbReference type="SUPFAM" id="SSF53927">
    <property type="entry name" value="Cytidine deaminase-like"/>
    <property type="match status" value="1"/>
</dbReference>
<dbReference type="OrthoDB" id="9802676at2"/>
<gene>
    <name evidence="6" type="ORF">SAMN05421508_107119</name>
</gene>
<dbReference type="PANTHER" id="PTHR11079:SF161">
    <property type="entry name" value="CMP_DCMP-TYPE DEAMINASE DOMAIN-CONTAINING PROTEIN"/>
    <property type="match status" value="1"/>
</dbReference>
<dbReference type="Proteomes" id="UP000219621">
    <property type="component" value="Unassembled WGS sequence"/>
</dbReference>
<keyword evidence="7" id="KW-1185">Reference proteome</keyword>
<proteinExistence type="inferred from homology"/>
<dbReference type="InterPro" id="IPR002125">
    <property type="entry name" value="CMP_dCMP_dom"/>
</dbReference>
<organism evidence="6 7">
    <name type="scientific">Caenispirillum bisanense</name>
    <dbReference type="NCBI Taxonomy" id="414052"/>
    <lineage>
        <taxon>Bacteria</taxon>
        <taxon>Pseudomonadati</taxon>
        <taxon>Pseudomonadota</taxon>
        <taxon>Alphaproteobacteria</taxon>
        <taxon>Rhodospirillales</taxon>
        <taxon>Novispirillaceae</taxon>
        <taxon>Caenispirillum</taxon>
    </lineage>
</organism>
<dbReference type="EMBL" id="OCNJ01000007">
    <property type="protein sequence ID" value="SOD97893.1"/>
    <property type="molecule type" value="Genomic_DNA"/>
</dbReference>
<reference evidence="6 7" key="1">
    <citation type="submission" date="2017-09" db="EMBL/GenBank/DDBJ databases">
        <authorList>
            <person name="Ehlers B."/>
            <person name="Leendertz F.H."/>
        </authorList>
    </citation>
    <scope>NUCLEOTIDE SEQUENCE [LARGE SCALE GENOMIC DNA]</scope>
    <source>
        <strain evidence="6 7">USBA 140</strain>
    </source>
</reference>
<dbReference type="FunFam" id="3.40.140.10:FF:000011">
    <property type="entry name" value="tRNA-specific adenosine deaminase"/>
    <property type="match status" value="1"/>
</dbReference>
<dbReference type="InterPro" id="IPR016192">
    <property type="entry name" value="APOBEC/CMP_deaminase_Zn-bd"/>
</dbReference>
<dbReference type="GO" id="GO:0006152">
    <property type="term" value="P:purine nucleoside catabolic process"/>
    <property type="evidence" value="ECO:0007669"/>
    <property type="project" value="TreeGrafter"/>
</dbReference>
<evidence type="ECO:0000256" key="1">
    <source>
        <dbReference type="ARBA" id="ARBA00006576"/>
    </source>
</evidence>
<keyword evidence="3" id="KW-0378">Hydrolase</keyword>
<evidence type="ECO:0000313" key="7">
    <source>
        <dbReference type="Proteomes" id="UP000219621"/>
    </source>
</evidence>
<evidence type="ECO:0000256" key="3">
    <source>
        <dbReference type="ARBA" id="ARBA00022801"/>
    </source>
</evidence>
<dbReference type="PANTHER" id="PTHR11079">
    <property type="entry name" value="CYTOSINE DEAMINASE FAMILY MEMBER"/>
    <property type="match status" value="1"/>
</dbReference>
<dbReference type="Pfam" id="PF00383">
    <property type="entry name" value="dCMP_cyt_deam_1"/>
    <property type="match status" value="1"/>
</dbReference>
<evidence type="ECO:0000313" key="6">
    <source>
        <dbReference type="EMBL" id="SOD97893.1"/>
    </source>
</evidence>
<evidence type="ECO:0000259" key="5">
    <source>
        <dbReference type="PROSITE" id="PS51747"/>
    </source>
</evidence>
<evidence type="ECO:0000256" key="2">
    <source>
        <dbReference type="ARBA" id="ARBA00022723"/>
    </source>
</evidence>
<evidence type="ECO:0000256" key="4">
    <source>
        <dbReference type="ARBA" id="ARBA00022833"/>
    </source>
</evidence>
<dbReference type="Gene3D" id="3.40.140.10">
    <property type="entry name" value="Cytidine Deaminase, domain 2"/>
    <property type="match status" value="1"/>
</dbReference>
<dbReference type="PROSITE" id="PS51747">
    <property type="entry name" value="CYT_DCMP_DEAMINASES_2"/>
    <property type="match status" value="1"/>
</dbReference>
<keyword evidence="2" id="KW-0479">Metal-binding</keyword>